<keyword evidence="5" id="KW-0720">Serine protease</keyword>
<organism evidence="10 11">
    <name type="scientific">Zemynaea arenosa</name>
    <dbReference type="NCBI Taxonomy" id="2561931"/>
    <lineage>
        <taxon>Bacteria</taxon>
        <taxon>Pseudomonadati</taxon>
        <taxon>Pseudomonadota</taxon>
        <taxon>Betaproteobacteria</taxon>
        <taxon>Burkholderiales</taxon>
        <taxon>Oxalobacteraceae</taxon>
        <taxon>Telluria group</taxon>
        <taxon>Zemynaea</taxon>
    </lineage>
</organism>
<evidence type="ECO:0000256" key="4">
    <source>
        <dbReference type="ARBA" id="ARBA00022801"/>
    </source>
</evidence>
<dbReference type="PANTHER" id="PTHR33209:SF1">
    <property type="entry name" value="PEPTIDASE S49 DOMAIN-CONTAINING PROTEIN"/>
    <property type="match status" value="1"/>
</dbReference>
<evidence type="ECO:0000256" key="2">
    <source>
        <dbReference type="ARBA" id="ARBA00008683"/>
    </source>
</evidence>
<proteinExistence type="inferred from homology"/>
<reference evidence="10 11" key="1">
    <citation type="submission" date="2019-03" db="EMBL/GenBank/DDBJ databases">
        <title>Draft Genome Sequence of Massilia arenosa sp. nov., a Novel Massilia Species Isolated from a Sandy-loam Maize Soil.</title>
        <authorList>
            <person name="Raths R."/>
            <person name="Peta V."/>
            <person name="Bucking H."/>
        </authorList>
    </citation>
    <scope>NUCLEOTIDE SEQUENCE [LARGE SCALE GENOMIC DNA]</scope>
    <source>
        <strain evidence="10 11">MC02</strain>
    </source>
</reference>
<dbReference type="InterPro" id="IPR047217">
    <property type="entry name" value="S49_SppA_67K_type_N"/>
</dbReference>
<keyword evidence="3" id="KW-0645">Protease</keyword>
<feature type="transmembrane region" description="Helical" evidence="8">
    <location>
        <begin position="27"/>
        <end position="48"/>
    </location>
</feature>
<dbReference type="AlphaFoldDB" id="A0A4Y9SEB8"/>
<dbReference type="InterPro" id="IPR047272">
    <property type="entry name" value="S49_SppA_C"/>
</dbReference>
<keyword evidence="11" id="KW-1185">Reference proteome</keyword>
<keyword evidence="6 8" id="KW-0472">Membrane</keyword>
<keyword evidence="8" id="KW-1133">Transmembrane helix</keyword>
<feature type="active site" description="Proton donor/acceptor" evidence="7">
    <location>
        <position position="203"/>
    </location>
</feature>
<dbReference type="OrthoDB" id="9764363at2"/>
<evidence type="ECO:0000313" key="11">
    <source>
        <dbReference type="Proteomes" id="UP000298438"/>
    </source>
</evidence>
<dbReference type="GO" id="GO:0006465">
    <property type="term" value="P:signal peptide processing"/>
    <property type="evidence" value="ECO:0007669"/>
    <property type="project" value="InterPro"/>
</dbReference>
<dbReference type="EMBL" id="SPVF01000164">
    <property type="protein sequence ID" value="TFW18260.1"/>
    <property type="molecule type" value="Genomic_DNA"/>
</dbReference>
<dbReference type="NCBIfam" id="TIGR00705">
    <property type="entry name" value="SppA_67K"/>
    <property type="match status" value="1"/>
</dbReference>
<comment type="similarity">
    <text evidence="2">Belongs to the peptidase S49 family.</text>
</comment>
<dbReference type="GO" id="GO:0016020">
    <property type="term" value="C:membrane"/>
    <property type="evidence" value="ECO:0007669"/>
    <property type="project" value="UniProtKB-SubCell"/>
</dbReference>
<evidence type="ECO:0000256" key="7">
    <source>
        <dbReference type="PIRSR" id="PIRSR001217-1"/>
    </source>
</evidence>
<evidence type="ECO:0000256" key="8">
    <source>
        <dbReference type="SAM" id="Phobius"/>
    </source>
</evidence>
<dbReference type="SUPFAM" id="SSF52096">
    <property type="entry name" value="ClpP/crotonase"/>
    <property type="match status" value="2"/>
</dbReference>
<evidence type="ECO:0000259" key="9">
    <source>
        <dbReference type="Pfam" id="PF01343"/>
    </source>
</evidence>
<dbReference type="PANTHER" id="PTHR33209">
    <property type="entry name" value="PROTEASE 4"/>
    <property type="match status" value="1"/>
</dbReference>
<keyword evidence="8" id="KW-0812">Transmembrane</keyword>
<dbReference type="InterPro" id="IPR004634">
    <property type="entry name" value="Pept_S49_pIV"/>
</dbReference>
<evidence type="ECO:0000256" key="1">
    <source>
        <dbReference type="ARBA" id="ARBA00004370"/>
    </source>
</evidence>
<comment type="subcellular location">
    <subcellularLocation>
        <location evidence="1">Membrane</location>
    </subcellularLocation>
</comment>
<gene>
    <name evidence="10" type="primary">sppA</name>
    <name evidence="10" type="ORF">E4L96_13360</name>
</gene>
<dbReference type="RefSeq" id="WP_135207726.1">
    <property type="nucleotide sequence ID" value="NZ_SPVF01000164.1"/>
</dbReference>
<dbReference type="InterPro" id="IPR002142">
    <property type="entry name" value="Peptidase_S49"/>
</dbReference>
<evidence type="ECO:0000313" key="10">
    <source>
        <dbReference type="EMBL" id="TFW18260.1"/>
    </source>
</evidence>
<dbReference type="NCBIfam" id="TIGR00706">
    <property type="entry name" value="SppA_dom"/>
    <property type="match status" value="1"/>
</dbReference>
<feature type="domain" description="Peptidase S49" evidence="9">
    <location>
        <begin position="136"/>
        <end position="291"/>
    </location>
</feature>
<dbReference type="GO" id="GO:0008236">
    <property type="term" value="F:serine-type peptidase activity"/>
    <property type="evidence" value="ECO:0007669"/>
    <property type="project" value="UniProtKB-KW"/>
</dbReference>
<protein>
    <submittedName>
        <fullName evidence="10">Signal peptide peptidase SppA</fullName>
    </submittedName>
</protein>
<evidence type="ECO:0000256" key="6">
    <source>
        <dbReference type="ARBA" id="ARBA00023136"/>
    </source>
</evidence>
<dbReference type="CDD" id="cd07018">
    <property type="entry name" value="S49_SppA_67K_type"/>
    <property type="match status" value="1"/>
</dbReference>
<evidence type="ECO:0000256" key="5">
    <source>
        <dbReference type="ARBA" id="ARBA00022825"/>
    </source>
</evidence>
<keyword evidence="4" id="KW-0378">Hydrolase</keyword>
<dbReference type="InterPro" id="IPR004635">
    <property type="entry name" value="Pept_S49_SppA"/>
</dbReference>
<evidence type="ECO:0000256" key="3">
    <source>
        <dbReference type="ARBA" id="ARBA00022670"/>
    </source>
</evidence>
<dbReference type="Pfam" id="PF01343">
    <property type="entry name" value="Peptidase_S49"/>
    <property type="match status" value="2"/>
</dbReference>
<feature type="domain" description="Peptidase S49" evidence="9">
    <location>
        <begin position="388"/>
        <end position="538"/>
    </location>
</feature>
<dbReference type="Proteomes" id="UP000298438">
    <property type="component" value="Unassembled WGS sequence"/>
</dbReference>
<name>A0A4Y9SEB8_9BURK</name>
<accession>A0A4Y9SEB8</accession>
<dbReference type="CDD" id="cd07023">
    <property type="entry name" value="S49_Sppa_N_C"/>
    <property type="match status" value="1"/>
</dbReference>
<feature type="active site" description="Nucleophile" evidence="7">
    <location>
        <position position="404"/>
    </location>
</feature>
<dbReference type="PIRSF" id="PIRSF001217">
    <property type="entry name" value="Protease_4_SppA"/>
    <property type="match status" value="1"/>
</dbReference>
<dbReference type="InterPro" id="IPR029045">
    <property type="entry name" value="ClpP/crotonase-like_dom_sf"/>
</dbReference>
<dbReference type="Gene3D" id="3.90.226.10">
    <property type="entry name" value="2-enoyl-CoA Hydratase, Chain A, domain 1"/>
    <property type="match status" value="4"/>
</dbReference>
<comment type="caution">
    <text evidence="10">The sequence shown here is derived from an EMBL/GenBank/DDBJ whole genome shotgun (WGS) entry which is preliminary data.</text>
</comment>
<sequence length="618" mass="66949">MATQNPSRVRRFFGGFWRGVDATRRTVMNLIFLLFVIVFLWILFAGGAKPLGDKTALVLNLQGELVEQRTGSPRDALLASVRGEDRSEIQLRDVLMVLDSAARDPQIGSVVLLPEQLHGGGLASLHELTQAIDRVKAAGKPVIAYAGNYDQRQYALAAHASEVYLHPMGAVYLKGFGGYRNYYRDALDKLGVTVNVMRVGTYKSYAEPFINNEPSPAAQEADSFLYNALWSGYTADIEKQRKLEAGAIMRGIEELPKLLDAVQGDTGKLSLQLKLVDGLKNRDEIRTMMMKRGAPDKEGKSFRQIGFQDYLARIHPKLIGDGIGVVVAQGSISDGTAGPGAIGGISTANLIRQAREDDSIKAIVLRVDSPGGSAYGSELIRRELELTRAAGKPVVVSMGNVAASGGYWITMASDEVIADAHTVTGSIGVFALLPTAEKVGDKLGIHTGGVTTTWLSDAYNPLRPLDPRFQQVVQGAINHVYAEFTGKAAQARKMTQAQVDAVGQGRVWTGLQAKERGLVDRIGSFQDALKSAAQRAKLGSDYRVAWIERDVSRFDRLLAWFGVSSTQALTLQVKLGLVEAPLPPAVVDKAVRELAFVNGLVQERSPYAAVTHCMCEAP</sequence>